<name>A0A3S4B877_9PEZI</name>
<dbReference type="AlphaFoldDB" id="A0A3S4B877"/>
<protein>
    <submittedName>
        <fullName evidence="1">C97ef680-843e-445f-af1d-3cf510720cea</fullName>
    </submittedName>
</protein>
<evidence type="ECO:0000313" key="2">
    <source>
        <dbReference type="Proteomes" id="UP000289323"/>
    </source>
</evidence>
<evidence type="ECO:0000313" key="1">
    <source>
        <dbReference type="EMBL" id="SPQ24412.1"/>
    </source>
</evidence>
<sequence>MALPPFLIKYFPSSNHTSSLPCGAAKRETGSPAALKPDAQVIDILARSADLLELGRKSS</sequence>
<dbReference type="EMBL" id="OUUZ01000013">
    <property type="protein sequence ID" value="SPQ24412.1"/>
    <property type="molecule type" value="Genomic_DNA"/>
</dbReference>
<organism evidence="1 2">
    <name type="scientific">Thermothielavioides terrestris</name>
    <dbReference type="NCBI Taxonomy" id="2587410"/>
    <lineage>
        <taxon>Eukaryota</taxon>
        <taxon>Fungi</taxon>
        <taxon>Dikarya</taxon>
        <taxon>Ascomycota</taxon>
        <taxon>Pezizomycotina</taxon>
        <taxon>Sordariomycetes</taxon>
        <taxon>Sordariomycetidae</taxon>
        <taxon>Sordariales</taxon>
        <taxon>Chaetomiaceae</taxon>
        <taxon>Thermothielavioides</taxon>
    </lineage>
</organism>
<proteinExistence type="predicted"/>
<accession>A0A3S4B877</accession>
<gene>
    <name evidence="1" type="ORF">TT172_LOCUS6831</name>
</gene>
<reference evidence="1 2" key="1">
    <citation type="submission" date="2018-04" db="EMBL/GenBank/DDBJ databases">
        <authorList>
            <person name="Huttner S."/>
            <person name="Dainat J."/>
        </authorList>
    </citation>
    <scope>NUCLEOTIDE SEQUENCE [LARGE SCALE GENOMIC DNA]</scope>
</reference>
<dbReference type="Proteomes" id="UP000289323">
    <property type="component" value="Unassembled WGS sequence"/>
</dbReference>